<feature type="transmembrane region" description="Helical" evidence="1">
    <location>
        <begin position="273"/>
        <end position="298"/>
    </location>
</feature>
<dbReference type="RefSeq" id="WP_254161883.1">
    <property type="nucleotide sequence ID" value="NZ_JAHESF010000005.1"/>
</dbReference>
<dbReference type="EMBL" id="JAHESF010000005">
    <property type="protein sequence ID" value="MBT1696603.1"/>
    <property type="molecule type" value="Genomic_DNA"/>
</dbReference>
<feature type="transmembrane region" description="Helical" evidence="1">
    <location>
        <begin position="6"/>
        <end position="26"/>
    </location>
</feature>
<organism evidence="2 3">
    <name type="scientific">Chryseosolibacter histidini</name>
    <dbReference type="NCBI Taxonomy" id="2782349"/>
    <lineage>
        <taxon>Bacteria</taxon>
        <taxon>Pseudomonadati</taxon>
        <taxon>Bacteroidota</taxon>
        <taxon>Cytophagia</taxon>
        <taxon>Cytophagales</taxon>
        <taxon>Chryseotaleaceae</taxon>
        <taxon>Chryseosolibacter</taxon>
    </lineage>
</organism>
<evidence type="ECO:0000313" key="3">
    <source>
        <dbReference type="Proteomes" id="UP001319200"/>
    </source>
</evidence>
<gene>
    <name evidence="2" type="ORF">KK083_06950</name>
</gene>
<keyword evidence="3" id="KW-1185">Reference proteome</keyword>
<evidence type="ECO:0008006" key="4">
    <source>
        <dbReference type="Google" id="ProtNLM"/>
    </source>
</evidence>
<reference evidence="2 3" key="1">
    <citation type="submission" date="2021-05" db="EMBL/GenBank/DDBJ databases">
        <title>A Polyphasic approach of four new species of the genus Ohtaekwangia: Ohtaekwangia histidinii sp. nov., Ohtaekwangia cretensis sp. nov., Ohtaekwangia indiensis sp. nov., Ohtaekwangia reichenbachii sp. nov. from diverse environment.</title>
        <authorList>
            <person name="Octaviana S."/>
        </authorList>
    </citation>
    <scope>NUCLEOTIDE SEQUENCE [LARGE SCALE GENOMIC DNA]</scope>
    <source>
        <strain evidence="2 3">PWU4</strain>
    </source>
</reference>
<evidence type="ECO:0000313" key="2">
    <source>
        <dbReference type="EMBL" id="MBT1696603.1"/>
    </source>
</evidence>
<accession>A0AAP2DHP6</accession>
<keyword evidence="1" id="KW-1133">Transmembrane helix</keyword>
<evidence type="ECO:0000256" key="1">
    <source>
        <dbReference type="SAM" id="Phobius"/>
    </source>
</evidence>
<keyword evidence="1" id="KW-0812">Transmembrane</keyword>
<sequence>MKRYIFSIFFAIVIVGLYHFVNINLFSLDLTKRTREALFVVRNEPDIDDALLLLNIGRLEPDELAAKIDSLLITGVPRIGVNLCHFDKVPKGLIARYRENDRVIFANCDSSQPGALSQIVGDGNAVTHFKTDRSDYFELQLTGFTGRGNDWERINYGVRLDYRLKGELNNSYYWFDPDYLENKTVLLGYMGEYVTDEIYYFKNCRITPLNPYYGAEEDVLPDMYDIEITANIIRTIHHNDFINEVNQVVRVLIVLAICMINVIVLTYAKTRWIVVNLVIATVLFVLLTGAASFLLVYMFDKRYFLSLDELPLILLVTTFFTVALNISQKPFETPETSKG</sequence>
<feature type="transmembrane region" description="Helical" evidence="1">
    <location>
        <begin position="248"/>
        <end position="267"/>
    </location>
</feature>
<proteinExistence type="predicted"/>
<protein>
    <recommendedName>
        <fullName evidence="4">CHASE2 domain-containing protein</fullName>
    </recommendedName>
</protein>
<feature type="transmembrane region" description="Helical" evidence="1">
    <location>
        <begin position="310"/>
        <end position="327"/>
    </location>
</feature>
<dbReference type="AlphaFoldDB" id="A0AAP2DHP6"/>
<keyword evidence="1" id="KW-0472">Membrane</keyword>
<name>A0AAP2DHP6_9BACT</name>
<comment type="caution">
    <text evidence="2">The sequence shown here is derived from an EMBL/GenBank/DDBJ whole genome shotgun (WGS) entry which is preliminary data.</text>
</comment>
<dbReference type="Proteomes" id="UP001319200">
    <property type="component" value="Unassembled WGS sequence"/>
</dbReference>